<dbReference type="SUPFAM" id="SSF48452">
    <property type="entry name" value="TPR-like"/>
    <property type="match status" value="2"/>
</dbReference>
<dbReference type="Proteomes" id="UP001225316">
    <property type="component" value="Unassembled WGS sequence"/>
</dbReference>
<keyword evidence="2" id="KW-0175">Coiled coil</keyword>
<gene>
    <name evidence="4" type="ORF">QEH52_10995</name>
</gene>
<dbReference type="InterPro" id="IPR019734">
    <property type="entry name" value="TPR_rpt"/>
</dbReference>
<protein>
    <submittedName>
        <fullName evidence="4">Tetratricopeptide repeat protein</fullName>
    </submittedName>
</protein>
<feature type="region of interest" description="Disordered" evidence="3">
    <location>
        <begin position="418"/>
        <end position="453"/>
    </location>
</feature>
<evidence type="ECO:0000313" key="5">
    <source>
        <dbReference type="Proteomes" id="UP001225316"/>
    </source>
</evidence>
<dbReference type="PROSITE" id="PS51257">
    <property type="entry name" value="PROKAR_LIPOPROTEIN"/>
    <property type="match status" value="1"/>
</dbReference>
<feature type="coiled-coil region" evidence="2">
    <location>
        <begin position="250"/>
        <end position="299"/>
    </location>
</feature>
<dbReference type="InterPro" id="IPR011990">
    <property type="entry name" value="TPR-like_helical_dom_sf"/>
</dbReference>
<dbReference type="EMBL" id="JARXHW010000023">
    <property type="protein sequence ID" value="MDQ8208039.1"/>
    <property type="molecule type" value="Genomic_DNA"/>
</dbReference>
<evidence type="ECO:0000313" key="4">
    <source>
        <dbReference type="EMBL" id="MDQ8208039.1"/>
    </source>
</evidence>
<feature type="repeat" description="TPR" evidence="1">
    <location>
        <begin position="493"/>
        <end position="526"/>
    </location>
</feature>
<keyword evidence="1" id="KW-0802">TPR repeat</keyword>
<evidence type="ECO:0000256" key="3">
    <source>
        <dbReference type="SAM" id="MobiDB-lite"/>
    </source>
</evidence>
<keyword evidence="5" id="KW-1185">Reference proteome</keyword>
<evidence type="ECO:0000256" key="1">
    <source>
        <dbReference type="PROSITE-ProRule" id="PRU00339"/>
    </source>
</evidence>
<organism evidence="4 5">
    <name type="scientific">Thalassobacterium maritimum</name>
    <dbReference type="NCBI Taxonomy" id="3041265"/>
    <lineage>
        <taxon>Bacteria</taxon>
        <taxon>Pseudomonadati</taxon>
        <taxon>Verrucomicrobiota</taxon>
        <taxon>Opitutia</taxon>
        <taxon>Puniceicoccales</taxon>
        <taxon>Coraliomargaritaceae</taxon>
        <taxon>Thalassobacterium</taxon>
    </lineage>
</organism>
<accession>A0ABU1AV48</accession>
<feature type="compositionally biased region" description="Polar residues" evidence="3">
    <location>
        <begin position="444"/>
        <end position="453"/>
    </location>
</feature>
<dbReference type="SMART" id="SM00028">
    <property type="entry name" value="TPR"/>
    <property type="match status" value="4"/>
</dbReference>
<sequence length="609" mass="65859">MLKANFKSVFFITLVTTFTLLIGCSSPEEKKAAQIKEALSLSANGANAEALEILENLATLYPNDLEILNSIGQIYTAQGDPTMAAFFLEQAYLQAPEDTELLFKTYQSLEAAKQPSAHLLEKLAVQAPGAMTPELWVRLGQSRQAENKVQPALDAYLKGVNPEQQKPAPETAAAIGQLFVKAGNLPQAESWLKIAADNDDPNALTALFALLEINLRQKDWVEAEATIAQLNKQFPGAVEASQWKQAQKELIRWRKAQDEMKAKLAQAEAEKKAAQAAAAARAKAQAEQIAAQKAAAEKAAAEKAATAEPAPTADPAIATAAPAIATADADPSTAQQENEPGLTGGKAQIIADLEAAEAMADAPAIEGEMPDAIDPAISTTEAIAFNPAIAIEPADPEISFEVNYDQASNAAGTNYSIAADTPAEPAPSQSIQEYTPQFPEPDTEASSQAIRPSTQARSIEELMADAETATLDRDFKSAIRKYWAAISIANNRADVWNLLSRAYLVDGQLKNAETTALEAVRLEPREVAYTLDYLRVAQRSKEPQEFLTELETAFDRFPTSPEITLSLARGHERISKDYPTARNLYLRFIDTAPRHPLIPEARAAVDRLR</sequence>
<name>A0ABU1AV48_9BACT</name>
<dbReference type="PROSITE" id="PS50005">
    <property type="entry name" value="TPR"/>
    <property type="match status" value="1"/>
</dbReference>
<dbReference type="RefSeq" id="WP_308950440.1">
    <property type="nucleotide sequence ID" value="NZ_JARXHW010000023.1"/>
</dbReference>
<evidence type="ECO:0000256" key="2">
    <source>
        <dbReference type="SAM" id="Coils"/>
    </source>
</evidence>
<reference evidence="4 5" key="1">
    <citation type="submission" date="2023-04" db="EMBL/GenBank/DDBJ databases">
        <title>A novel bacteria isolated from coastal sediment.</title>
        <authorList>
            <person name="Liu X.-J."/>
            <person name="Du Z.-J."/>
        </authorList>
    </citation>
    <scope>NUCLEOTIDE SEQUENCE [LARGE SCALE GENOMIC DNA]</scope>
    <source>
        <strain evidence="4 5">SDUM461003</strain>
    </source>
</reference>
<comment type="caution">
    <text evidence="4">The sequence shown here is derived from an EMBL/GenBank/DDBJ whole genome shotgun (WGS) entry which is preliminary data.</text>
</comment>
<dbReference type="Pfam" id="PF13432">
    <property type="entry name" value="TPR_16"/>
    <property type="match status" value="2"/>
</dbReference>
<proteinExistence type="predicted"/>
<dbReference type="Gene3D" id="1.25.40.10">
    <property type="entry name" value="Tetratricopeptide repeat domain"/>
    <property type="match status" value="3"/>
</dbReference>